<gene>
    <name evidence="2" type="ORF">RZO31_08480</name>
</gene>
<dbReference type="Proteomes" id="UP001186047">
    <property type="component" value="Unassembled WGS sequence"/>
</dbReference>
<organism evidence="2 3">
    <name type="scientific">Lactococcus lactis</name>
    <dbReference type="NCBI Taxonomy" id="1358"/>
    <lineage>
        <taxon>Bacteria</taxon>
        <taxon>Bacillati</taxon>
        <taxon>Bacillota</taxon>
        <taxon>Bacilli</taxon>
        <taxon>Lactobacillales</taxon>
        <taxon>Streptococcaceae</taxon>
        <taxon>Lactococcus</taxon>
    </lineage>
</organism>
<dbReference type="PANTHER" id="PTHR22916:SF3">
    <property type="entry name" value="UDP-GLCNAC:BETAGAL BETA-1,3-N-ACETYLGLUCOSAMINYLTRANSFERASE-LIKE PROTEIN 1"/>
    <property type="match status" value="1"/>
</dbReference>
<name>A0AAE4NRU0_9LACT</name>
<dbReference type="CDD" id="cd04196">
    <property type="entry name" value="GT_2_like_d"/>
    <property type="match status" value="1"/>
</dbReference>
<reference evidence="2" key="1">
    <citation type="submission" date="2023-10" db="EMBL/GenBank/DDBJ databases">
        <title>Production of high quality cheese from raw caw milk (raw cheese).</title>
        <authorList>
            <person name="Samouris G."/>
        </authorList>
    </citation>
    <scope>NUCLEOTIDE SEQUENCE</scope>
    <source>
        <strain evidence="2">M17-3</strain>
    </source>
</reference>
<dbReference type="AlphaFoldDB" id="A0AAE4NRU0"/>
<protein>
    <submittedName>
        <fullName evidence="2">Glycosyltransferase family 2 protein</fullName>
    </submittedName>
</protein>
<dbReference type="GO" id="GO:0016758">
    <property type="term" value="F:hexosyltransferase activity"/>
    <property type="evidence" value="ECO:0007669"/>
    <property type="project" value="UniProtKB-ARBA"/>
</dbReference>
<dbReference type="InterPro" id="IPR001173">
    <property type="entry name" value="Glyco_trans_2-like"/>
</dbReference>
<dbReference type="Gene3D" id="3.90.550.10">
    <property type="entry name" value="Spore Coat Polysaccharide Biosynthesis Protein SpsA, Chain A"/>
    <property type="match status" value="1"/>
</dbReference>
<dbReference type="EMBL" id="JAWHVL010000019">
    <property type="protein sequence ID" value="MDV2632913.1"/>
    <property type="molecule type" value="Genomic_DNA"/>
</dbReference>
<accession>A0AAE4NRU0</accession>
<dbReference type="SUPFAM" id="SSF53448">
    <property type="entry name" value="Nucleotide-diphospho-sugar transferases"/>
    <property type="match status" value="1"/>
</dbReference>
<feature type="domain" description="Glycosyltransferase 2-like" evidence="1">
    <location>
        <begin position="5"/>
        <end position="132"/>
    </location>
</feature>
<evidence type="ECO:0000259" key="1">
    <source>
        <dbReference type="Pfam" id="PF00535"/>
    </source>
</evidence>
<dbReference type="InterPro" id="IPR029044">
    <property type="entry name" value="Nucleotide-diphossugar_trans"/>
</dbReference>
<evidence type="ECO:0000313" key="3">
    <source>
        <dbReference type="Proteomes" id="UP001186047"/>
    </source>
</evidence>
<dbReference type="PANTHER" id="PTHR22916">
    <property type="entry name" value="GLYCOSYLTRANSFERASE"/>
    <property type="match status" value="1"/>
</dbReference>
<comment type="caution">
    <text evidence="2">The sequence shown here is derived from an EMBL/GenBank/DDBJ whole genome shotgun (WGS) entry which is preliminary data.</text>
</comment>
<dbReference type="RefSeq" id="WP_012896995.1">
    <property type="nucleotide sequence ID" value="NZ_CP059049.1"/>
</dbReference>
<evidence type="ECO:0000313" key="2">
    <source>
        <dbReference type="EMBL" id="MDV2632913.1"/>
    </source>
</evidence>
<dbReference type="Pfam" id="PF00535">
    <property type="entry name" value="Glycos_transf_2"/>
    <property type="match status" value="1"/>
</dbReference>
<proteinExistence type="predicted"/>
<sequence length="295" mass="35016">MKIAVLLSTFNGEKYLKEQIESILSQSHKDLILYIRDDGSSDNTKIILGNYASKDRRITIDYGRNIGYTRSFFEMLKVVEADAYAFCDQDDLWMSDKLERANRILEKTRVPTLWFSNVNICDENMKYVSKGNRDYLLSFSNSLFMNVTQGMTMVINNYARKQIIKALPINIMYHDWWFYKVCSAFGDIVFDEQVLVNYRRHGNNASELSYNKRLKIKNMIFRLLKSDMYARTKTENDQFRELFYDELSEQNKEIILLFTDYSLGNRLKKFFYPERLKKTFLDELVLRIFLLVGII</sequence>